<evidence type="ECO:0000259" key="2">
    <source>
        <dbReference type="Pfam" id="PF04909"/>
    </source>
</evidence>
<dbReference type="GO" id="GO:0019748">
    <property type="term" value="P:secondary metabolic process"/>
    <property type="evidence" value="ECO:0007669"/>
    <property type="project" value="TreeGrafter"/>
</dbReference>
<dbReference type="GO" id="GO:0016787">
    <property type="term" value="F:hydrolase activity"/>
    <property type="evidence" value="ECO:0007669"/>
    <property type="project" value="InterPro"/>
</dbReference>
<dbReference type="InterPro" id="IPR006680">
    <property type="entry name" value="Amidohydro-rel"/>
</dbReference>
<feature type="domain" description="Amidohydrolase-related" evidence="2">
    <location>
        <begin position="61"/>
        <end position="265"/>
    </location>
</feature>
<evidence type="ECO:0000313" key="3">
    <source>
        <dbReference type="EMBL" id="SDF09926.1"/>
    </source>
</evidence>
<dbReference type="InterPro" id="IPR032465">
    <property type="entry name" value="ACMSD"/>
</dbReference>
<evidence type="ECO:0000256" key="1">
    <source>
        <dbReference type="ARBA" id="ARBA00023239"/>
    </source>
</evidence>
<proteinExistence type="predicted"/>
<dbReference type="InterPro" id="IPR032466">
    <property type="entry name" value="Metal_Hydrolase"/>
</dbReference>
<evidence type="ECO:0000313" key="4">
    <source>
        <dbReference type="Proteomes" id="UP000199355"/>
    </source>
</evidence>
<dbReference type="PANTHER" id="PTHR21240">
    <property type="entry name" value="2-AMINO-3-CARBOXYLMUCONATE-6-SEMIALDEHYDE DECARBOXYLASE"/>
    <property type="match status" value="1"/>
</dbReference>
<dbReference type="Pfam" id="PF04909">
    <property type="entry name" value="Amidohydro_2"/>
    <property type="match status" value="1"/>
</dbReference>
<reference evidence="4" key="1">
    <citation type="submission" date="2016-10" db="EMBL/GenBank/DDBJ databases">
        <authorList>
            <person name="Varghese N."/>
            <person name="Submissions S."/>
        </authorList>
    </citation>
    <scope>NUCLEOTIDE SEQUENCE [LARGE SCALE GENOMIC DNA]</scope>
    <source>
        <strain evidence="4">KHC7</strain>
    </source>
</reference>
<dbReference type="Gene3D" id="3.20.20.140">
    <property type="entry name" value="Metal-dependent hydrolases"/>
    <property type="match status" value="1"/>
</dbReference>
<name>A0A1G7IBP6_9BACT</name>
<accession>A0A1G7IBP6</accession>
<keyword evidence="4" id="KW-1185">Reference proteome</keyword>
<dbReference type="EMBL" id="FNBX01000001">
    <property type="protein sequence ID" value="SDF09926.1"/>
    <property type="molecule type" value="Genomic_DNA"/>
</dbReference>
<dbReference type="STRING" id="571438.SAMN05192586_101223"/>
<dbReference type="RefSeq" id="WP_092152477.1">
    <property type="nucleotide sequence ID" value="NZ_FNBX01000001.1"/>
</dbReference>
<dbReference type="PANTHER" id="PTHR21240:SF28">
    <property type="entry name" value="ISO-OROTATE DECARBOXYLASE (EUROFUNG)"/>
    <property type="match status" value="1"/>
</dbReference>
<sequence>MHIDIHTHAFHPKIARKAVDHLNAYYKLTCAGDGTIDHLLARQTAAGVDKCVVLCAATAPAQVIPANNYALALQRAHPDRVLAFGTLHPGYAPWEKELDRLKAAGIRGLKLHPDFQGFRLDDPRLRPIFEAAQKNFIFEIHIGDAMRPERAPSCPYKLAAILDAFPGLRVIAAHFGGYRMWAHSLKVLGSRRRENLWLDTSSTSPFATPLLLRRLLAAFPPERILFGTDWPLYDPLDERRRLQQKSGLNDAAMDRLLTNAAALFGPQSAPAAGSDAATTRISLAAGH</sequence>
<dbReference type="GO" id="GO:0016831">
    <property type="term" value="F:carboxy-lyase activity"/>
    <property type="evidence" value="ECO:0007669"/>
    <property type="project" value="InterPro"/>
</dbReference>
<dbReference type="OrthoDB" id="1407586at2"/>
<gene>
    <name evidence="3" type="ORF">SAMN05192586_101223</name>
</gene>
<protein>
    <recommendedName>
        <fullName evidence="2">Amidohydrolase-related domain-containing protein</fullName>
    </recommendedName>
</protein>
<keyword evidence="1" id="KW-0456">Lyase</keyword>
<dbReference type="Proteomes" id="UP000199355">
    <property type="component" value="Unassembled WGS sequence"/>
</dbReference>
<dbReference type="SUPFAM" id="SSF51556">
    <property type="entry name" value="Metallo-dependent hydrolases"/>
    <property type="match status" value="1"/>
</dbReference>
<dbReference type="AlphaFoldDB" id="A0A1G7IBP6"/>
<organism evidence="3 4">
    <name type="scientific">Desulfovibrio legallii</name>
    <dbReference type="NCBI Taxonomy" id="571438"/>
    <lineage>
        <taxon>Bacteria</taxon>
        <taxon>Pseudomonadati</taxon>
        <taxon>Thermodesulfobacteriota</taxon>
        <taxon>Desulfovibrionia</taxon>
        <taxon>Desulfovibrionales</taxon>
        <taxon>Desulfovibrionaceae</taxon>
        <taxon>Desulfovibrio</taxon>
    </lineage>
</organism>
<dbReference type="CDD" id="cd01292">
    <property type="entry name" value="metallo-dependent_hydrolases"/>
    <property type="match status" value="1"/>
</dbReference>
<dbReference type="GO" id="GO:0005737">
    <property type="term" value="C:cytoplasm"/>
    <property type="evidence" value="ECO:0007669"/>
    <property type="project" value="TreeGrafter"/>
</dbReference>